<comment type="caution">
    <text evidence="1">The sequence shown here is derived from an EMBL/GenBank/DDBJ whole genome shotgun (WGS) entry which is preliminary data.</text>
</comment>
<protein>
    <submittedName>
        <fullName evidence="1">Uncharacterized protein</fullName>
    </submittedName>
</protein>
<dbReference type="EMBL" id="MTKT01000841">
    <property type="protein sequence ID" value="OWM87133.1"/>
    <property type="molecule type" value="Genomic_DNA"/>
</dbReference>
<gene>
    <name evidence="1" type="ORF">CDL15_Pgr002558</name>
</gene>
<name>A0A218XQ93_PUNGR</name>
<sequence length="300" mass="32615">MLGKFHEPARLCYLQPCRVFSPVKVYFHASQVHRGCSLVLLATLPGLLTRASLLSFFGSLPSLLARTSCDLAGSAHPCEFTFMLRKSAEPAGSSLLRPYRVCSPGLVYFHASQLDRACCLMPLATLLCLLTRPSLLSCFASSPSLLARASCQLAGSAHPCEFTLMLRKFTEPAGSSYLQPCPVCSPVRAYFHASQVHRASSLVLLTTLPRLLTRASLLSSFASSPSLLALASSHHAGSAHPREFTFSLRKFAEPAGSCFFRPFRVYSPELVYFHASQVGRACSLVLRATVPGLLTRAILF</sequence>
<organism evidence="1 2">
    <name type="scientific">Punica granatum</name>
    <name type="common">Pomegranate</name>
    <dbReference type="NCBI Taxonomy" id="22663"/>
    <lineage>
        <taxon>Eukaryota</taxon>
        <taxon>Viridiplantae</taxon>
        <taxon>Streptophyta</taxon>
        <taxon>Embryophyta</taxon>
        <taxon>Tracheophyta</taxon>
        <taxon>Spermatophyta</taxon>
        <taxon>Magnoliopsida</taxon>
        <taxon>eudicotyledons</taxon>
        <taxon>Gunneridae</taxon>
        <taxon>Pentapetalae</taxon>
        <taxon>rosids</taxon>
        <taxon>malvids</taxon>
        <taxon>Myrtales</taxon>
        <taxon>Lythraceae</taxon>
        <taxon>Punica</taxon>
    </lineage>
</organism>
<dbReference type="Proteomes" id="UP000197138">
    <property type="component" value="Unassembled WGS sequence"/>
</dbReference>
<accession>A0A218XQ93</accession>
<reference evidence="2" key="1">
    <citation type="journal article" date="2017" name="Plant J.">
        <title>The pomegranate (Punica granatum L.) genome and the genomics of punicalagin biosynthesis.</title>
        <authorList>
            <person name="Qin G."/>
            <person name="Xu C."/>
            <person name="Ming R."/>
            <person name="Tang H."/>
            <person name="Guyot R."/>
            <person name="Kramer E.M."/>
            <person name="Hu Y."/>
            <person name="Yi X."/>
            <person name="Qi Y."/>
            <person name="Xu X."/>
            <person name="Gao Z."/>
            <person name="Pan H."/>
            <person name="Jian J."/>
            <person name="Tian Y."/>
            <person name="Yue Z."/>
            <person name="Xu Y."/>
        </authorList>
    </citation>
    <scope>NUCLEOTIDE SEQUENCE [LARGE SCALE GENOMIC DNA]</scope>
    <source>
        <strain evidence="2">cv. Dabenzi</strain>
    </source>
</reference>
<dbReference type="AlphaFoldDB" id="A0A218XQ93"/>
<evidence type="ECO:0000313" key="2">
    <source>
        <dbReference type="Proteomes" id="UP000197138"/>
    </source>
</evidence>
<evidence type="ECO:0000313" key="1">
    <source>
        <dbReference type="EMBL" id="OWM87133.1"/>
    </source>
</evidence>
<proteinExistence type="predicted"/>